<feature type="region of interest" description="Disordered" evidence="1">
    <location>
        <begin position="22"/>
        <end position="220"/>
    </location>
</feature>
<dbReference type="Pfam" id="PF13843">
    <property type="entry name" value="DDE_Tnp_1_7"/>
    <property type="match status" value="1"/>
</dbReference>
<feature type="compositionally biased region" description="Basic and acidic residues" evidence="1">
    <location>
        <begin position="160"/>
        <end position="172"/>
    </location>
</feature>
<reference evidence="3" key="1">
    <citation type="submission" date="2021-01" db="EMBL/GenBank/DDBJ databases">
        <authorList>
            <person name="Corre E."/>
            <person name="Pelletier E."/>
            <person name="Niang G."/>
            <person name="Scheremetjew M."/>
            <person name="Finn R."/>
            <person name="Kale V."/>
            <person name="Holt S."/>
            <person name="Cochrane G."/>
            <person name="Meng A."/>
            <person name="Brown T."/>
            <person name="Cohen L."/>
        </authorList>
    </citation>
    <scope>NUCLEOTIDE SEQUENCE</scope>
    <source>
        <strain evidence="3">CCAC1681</strain>
    </source>
</reference>
<sequence length="565" mass="60279">MAPPKKPWTAAVAAARANVTYVRVPQRKSPRNHQSDHPATWVAVENPQSDGSSSSDTSEDDSAGISLKQETDDSDSDERDAQPLAEAFEMGSGEAATATAPAAQPRRRGRPPGAKNKKTLAREAAAASGAAAGGAGGSQLCVLGGGAQDPESLNPTSQVERAHERPQRDADRGLNVAGTSQDGGRRASRSSNRVQGQRDSRRAQRVQADAAAAAVEDVADDARDIMSDIADATMDDLPADTPYDDVVIVTTGSRHPSRHGYGGDSDDDDGSGGGDGGDDGNGQNDQEDDVLEEWIDWGDADDAAGGDRIAGENAADWSWMRPETNAAPDERDPSARGAGSPPRDMDTDPPSADGEDGGPADAARRRRRPSGASRRLDFDGAGAGGRDGSPEVDEMSEDDVEPVSPLQLFEKFITPEMQARICAATNSRADRYKTILVLASSSYTHLPSVQAALEKPPWVKDNQTWPPKFMQKWKDLEVPELKVWLGITLYMGIVQLPQLSDYWCNSPLWGACGGKFGIGAGMSKERYNAIKGIIALETVEEERAAEANGLERKIGRWMQCSRTNF</sequence>
<feature type="compositionally biased region" description="Acidic residues" evidence="1">
    <location>
        <begin position="390"/>
        <end position="400"/>
    </location>
</feature>
<organism evidence="3">
    <name type="scientific">Micromonas pusilla</name>
    <name type="common">Picoplanktonic green alga</name>
    <name type="synonym">Chromulina pusilla</name>
    <dbReference type="NCBI Taxonomy" id="38833"/>
    <lineage>
        <taxon>Eukaryota</taxon>
        <taxon>Viridiplantae</taxon>
        <taxon>Chlorophyta</taxon>
        <taxon>Mamiellophyceae</taxon>
        <taxon>Mamiellales</taxon>
        <taxon>Mamiellaceae</taxon>
        <taxon>Micromonas</taxon>
    </lineage>
</organism>
<name>A0A7S0GNN3_MICPS</name>
<evidence type="ECO:0000256" key="1">
    <source>
        <dbReference type="SAM" id="MobiDB-lite"/>
    </source>
</evidence>
<protein>
    <recommendedName>
        <fullName evidence="2">PiggyBac transposable element-derived protein domain-containing protein</fullName>
    </recommendedName>
</protein>
<feature type="compositionally biased region" description="Basic residues" evidence="1">
    <location>
        <begin position="105"/>
        <end position="119"/>
    </location>
</feature>
<feature type="compositionally biased region" description="Acidic residues" evidence="1">
    <location>
        <begin position="285"/>
        <end position="304"/>
    </location>
</feature>
<proteinExistence type="predicted"/>
<evidence type="ECO:0000313" key="3">
    <source>
        <dbReference type="EMBL" id="CAD8430836.1"/>
    </source>
</evidence>
<accession>A0A7S0GNN3</accession>
<feature type="region of interest" description="Disordered" evidence="1">
    <location>
        <begin position="234"/>
        <end position="400"/>
    </location>
</feature>
<evidence type="ECO:0000259" key="2">
    <source>
        <dbReference type="Pfam" id="PF13843"/>
    </source>
</evidence>
<dbReference type="AlphaFoldDB" id="A0A7S0GNN3"/>
<feature type="compositionally biased region" description="Low complexity" evidence="1">
    <location>
        <begin position="95"/>
        <end position="104"/>
    </location>
</feature>
<feature type="compositionally biased region" description="Low complexity" evidence="1">
    <location>
        <begin position="205"/>
        <end position="216"/>
    </location>
</feature>
<dbReference type="PANTHER" id="PTHR46599">
    <property type="entry name" value="PIGGYBAC TRANSPOSABLE ELEMENT-DERIVED PROTEIN 4"/>
    <property type="match status" value="1"/>
</dbReference>
<dbReference type="PANTHER" id="PTHR46599:SF3">
    <property type="entry name" value="PIGGYBAC TRANSPOSABLE ELEMENT-DERIVED PROTEIN 4"/>
    <property type="match status" value="1"/>
</dbReference>
<dbReference type="InterPro" id="IPR029526">
    <property type="entry name" value="PGBD"/>
</dbReference>
<dbReference type="EMBL" id="HBEN01001388">
    <property type="protein sequence ID" value="CAD8430836.1"/>
    <property type="molecule type" value="Transcribed_RNA"/>
</dbReference>
<feature type="domain" description="PiggyBac transposable element-derived protein" evidence="2">
    <location>
        <begin position="404"/>
        <end position="541"/>
    </location>
</feature>
<feature type="compositionally biased region" description="Gly residues" evidence="1">
    <location>
        <begin position="131"/>
        <end position="147"/>
    </location>
</feature>
<gene>
    <name evidence="3" type="ORF">MSP1401_LOCUS1146</name>
</gene>